<dbReference type="GO" id="GO:0003677">
    <property type="term" value="F:DNA binding"/>
    <property type="evidence" value="ECO:0007669"/>
    <property type="project" value="InterPro"/>
</dbReference>
<keyword evidence="4" id="KW-1185">Reference proteome</keyword>
<dbReference type="AlphaFoldDB" id="A0A1G9D3H6"/>
<protein>
    <submittedName>
        <fullName evidence="3">MerR HTH family regulatory protein</fullName>
    </submittedName>
</protein>
<feature type="domain" description="HTH merR-type" evidence="2">
    <location>
        <begin position="8"/>
        <end position="73"/>
    </location>
</feature>
<evidence type="ECO:0000259" key="2">
    <source>
        <dbReference type="Pfam" id="PF13411"/>
    </source>
</evidence>
<evidence type="ECO:0000313" key="4">
    <source>
        <dbReference type="Proteomes" id="UP000199053"/>
    </source>
</evidence>
<sequence length="210" mass="23865">MTDKKLLSIAEISRLLEVPESTLHYWKNRFAQYLPSAGRNRQKRFKPEAVEIFSLIASMLKQGHTAEDVMAELSRKYPVNVAIEQTAYDMTQQPASTQFQQINMEPAVQMAAAMGAEISKSITEGLRGLLSNIPQLSFPSDAPISEELRCGMEKTAKDLNEQGENIQTLQEENTCLKDKLSIMEAELVRLRKDRRELEKYLLDKMKAVTK</sequence>
<evidence type="ECO:0000313" key="3">
    <source>
        <dbReference type="EMBL" id="SDK58427.1"/>
    </source>
</evidence>
<dbReference type="Pfam" id="PF13411">
    <property type="entry name" value="MerR_1"/>
    <property type="match status" value="1"/>
</dbReference>
<feature type="coiled-coil region" evidence="1">
    <location>
        <begin position="152"/>
        <end position="200"/>
    </location>
</feature>
<dbReference type="OrthoDB" id="5456394at2"/>
<gene>
    <name evidence="3" type="ORF">SAMN05660337_0893</name>
</gene>
<dbReference type="InterPro" id="IPR000551">
    <property type="entry name" value="MerR-type_HTH_dom"/>
</dbReference>
<keyword evidence="1" id="KW-0175">Coiled coil</keyword>
<dbReference type="Proteomes" id="UP000199053">
    <property type="component" value="Unassembled WGS sequence"/>
</dbReference>
<accession>A0A1G9D3H6</accession>
<reference evidence="4" key="1">
    <citation type="submission" date="2016-10" db="EMBL/GenBank/DDBJ databases">
        <authorList>
            <person name="Varghese N."/>
            <person name="Submissions S."/>
        </authorList>
    </citation>
    <scope>NUCLEOTIDE SEQUENCE [LARGE SCALE GENOMIC DNA]</scope>
    <source>
        <strain evidence="4">DSM 16995</strain>
    </source>
</reference>
<dbReference type="InterPro" id="IPR009061">
    <property type="entry name" value="DNA-bd_dom_put_sf"/>
</dbReference>
<dbReference type="Gene3D" id="1.10.1660.10">
    <property type="match status" value="1"/>
</dbReference>
<evidence type="ECO:0000256" key="1">
    <source>
        <dbReference type="SAM" id="Coils"/>
    </source>
</evidence>
<dbReference type="SUPFAM" id="SSF46955">
    <property type="entry name" value="Putative DNA-binding domain"/>
    <property type="match status" value="1"/>
</dbReference>
<dbReference type="EMBL" id="FNGA01000001">
    <property type="protein sequence ID" value="SDK58427.1"/>
    <property type="molecule type" value="Genomic_DNA"/>
</dbReference>
<dbReference type="RefSeq" id="WP_092158596.1">
    <property type="nucleotide sequence ID" value="NZ_FNGA01000001.1"/>
</dbReference>
<dbReference type="GO" id="GO:0006355">
    <property type="term" value="P:regulation of DNA-templated transcription"/>
    <property type="evidence" value="ECO:0007669"/>
    <property type="project" value="InterPro"/>
</dbReference>
<dbReference type="STRING" id="246191.SAMN05660337_0893"/>
<organism evidence="3 4">
    <name type="scientific">Maridesulfovibrio ferrireducens</name>
    <dbReference type="NCBI Taxonomy" id="246191"/>
    <lineage>
        <taxon>Bacteria</taxon>
        <taxon>Pseudomonadati</taxon>
        <taxon>Thermodesulfobacteriota</taxon>
        <taxon>Desulfovibrionia</taxon>
        <taxon>Desulfovibrionales</taxon>
        <taxon>Desulfovibrionaceae</taxon>
        <taxon>Maridesulfovibrio</taxon>
    </lineage>
</organism>
<name>A0A1G9D3H6_9BACT</name>
<proteinExistence type="predicted"/>